<keyword evidence="3" id="KW-1185">Reference proteome</keyword>
<dbReference type="KEGG" id="gsn:YC6258_04886"/>
<evidence type="ECO:0000256" key="1">
    <source>
        <dbReference type="SAM" id="MobiDB-lite"/>
    </source>
</evidence>
<name>A0A0C5VUC2_9GAMM</name>
<dbReference type="EMBL" id="CP007142">
    <property type="protein sequence ID" value="AJQ96918.1"/>
    <property type="molecule type" value="Genomic_DNA"/>
</dbReference>
<dbReference type="AlphaFoldDB" id="A0A0C5VUC2"/>
<gene>
    <name evidence="2" type="ORF">YC6258_04886</name>
</gene>
<dbReference type="OrthoDB" id="6196045at2"/>
<evidence type="ECO:0008006" key="4">
    <source>
        <dbReference type="Google" id="ProtNLM"/>
    </source>
</evidence>
<dbReference type="RefSeq" id="WP_044618812.1">
    <property type="nucleotide sequence ID" value="NZ_CP007142.1"/>
</dbReference>
<proteinExistence type="predicted"/>
<evidence type="ECO:0000313" key="3">
    <source>
        <dbReference type="Proteomes" id="UP000032266"/>
    </source>
</evidence>
<protein>
    <recommendedName>
        <fullName evidence="4">Relaxasome subunit MobC</fullName>
    </recommendedName>
</protein>
<organism evidence="2 3">
    <name type="scientific">Gynuella sunshinyii YC6258</name>
    <dbReference type="NCBI Taxonomy" id="1445510"/>
    <lineage>
        <taxon>Bacteria</taxon>
        <taxon>Pseudomonadati</taxon>
        <taxon>Pseudomonadota</taxon>
        <taxon>Gammaproteobacteria</taxon>
        <taxon>Oceanospirillales</taxon>
        <taxon>Saccharospirillaceae</taxon>
        <taxon>Gynuella</taxon>
    </lineage>
</organism>
<feature type="region of interest" description="Disordered" evidence="1">
    <location>
        <begin position="1"/>
        <end position="23"/>
    </location>
</feature>
<reference evidence="2 3" key="1">
    <citation type="submission" date="2014-01" db="EMBL/GenBank/DDBJ databases">
        <title>Full genme sequencing of cellulolytic bacterium Gynuella sunshinyii YC6258T gen. nov., sp. nov.</title>
        <authorList>
            <person name="Khan H."/>
            <person name="Chung E.J."/>
            <person name="Chung Y.R."/>
        </authorList>
    </citation>
    <scope>NUCLEOTIDE SEQUENCE [LARGE SCALE GENOMIC DNA]</scope>
    <source>
        <strain evidence="2 3">YC6258</strain>
    </source>
</reference>
<dbReference type="HOGENOM" id="CLU_2069802_0_0_6"/>
<evidence type="ECO:0000313" key="2">
    <source>
        <dbReference type="EMBL" id="AJQ96918.1"/>
    </source>
</evidence>
<accession>A0A0C5VUC2</accession>
<sequence length="118" mass="13482">MSLKPKQRRLLEEEAQRNPGGPAAQILKNLAQEEAKAIDLMRQASEQAKKDMTRQKILIGVAVLSECEKNPTFRERFEKVLSRHLTATRDKEIMSRFGWEMENENTENNIDSAPATAE</sequence>
<dbReference type="Proteomes" id="UP000032266">
    <property type="component" value="Chromosome"/>
</dbReference>